<reference evidence="1" key="1">
    <citation type="submission" date="2021-01" db="EMBL/GenBank/DDBJ databases">
        <title>Whole genome shotgun sequence of Virgisporangium aliadipatigenens NBRC 105644.</title>
        <authorList>
            <person name="Komaki H."/>
            <person name="Tamura T."/>
        </authorList>
    </citation>
    <scope>NUCLEOTIDE SEQUENCE</scope>
    <source>
        <strain evidence="1">NBRC 105644</strain>
    </source>
</reference>
<dbReference type="EMBL" id="BOPF01000060">
    <property type="protein sequence ID" value="GIJ51998.1"/>
    <property type="molecule type" value="Genomic_DNA"/>
</dbReference>
<keyword evidence="2" id="KW-1185">Reference proteome</keyword>
<proteinExistence type="predicted"/>
<accession>A0A8J3YYM9</accession>
<dbReference type="InterPro" id="IPR036702">
    <property type="entry name" value="ComB-like_sf"/>
</dbReference>
<name>A0A8J3YYM9_9ACTN</name>
<protein>
    <recommendedName>
        <fullName evidence="3">2-phosphosulfolactate phosphatase</fullName>
    </recommendedName>
</protein>
<sequence>MTGEPVLSQPGTGVRFEWGLAGAAEFARTCAALVVVEVLTFTTDVETAVAVGSRVHPFPWPDQAAEFARRIAGSVAPARDGVADLVLPAPLGAAVVAAAASTGRPVLAAGLRNAHAAGAWLTAEGFGTPERPVGVVAAGKRWPDGGLRPCAADLLGAAAVVDALSTGDALLSVEAAVALAAYGAIPDVAAAVQGTVTARALDPDTVARATALNVSPAVPLYRAGAFTQA</sequence>
<dbReference type="RefSeq" id="WP_203905394.1">
    <property type="nucleotide sequence ID" value="NZ_BOPF01000060.1"/>
</dbReference>
<dbReference type="Gene3D" id="3.90.1560.10">
    <property type="entry name" value="ComB-like"/>
    <property type="match status" value="1"/>
</dbReference>
<dbReference type="Proteomes" id="UP000619260">
    <property type="component" value="Unassembled WGS sequence"/>
</dbReference>
<dbReference type="GO" id="GO:0050532">
    <property type="term" value="F:2-phosphosulfolactate phosphatase activity"/>
    <property type="evidence" value="ECO:0007669"/>
    <property type="project" value="InterPro"/>
</dbReference>
<evidence type="ECO:0000313" key="1">
    <source>
        <dbReference type="EMBL" id="GIJ51998.1"/>
    </source>
</evidence>
<evidence type="ECO:0000313" key="2">
    <source>
        <dbReference type="Proteomes" id="UP000619260"/>
    </source>
</evidence>
<organism evidence="1 2">
    <name type="scientific">Virgisporangium aliadipatigenens</name>
    <dbReference type="NCBI Taxonomy" id="741659"/>
    <lineage>
        <taxon>Bacteria</taxon>
        <taxon>Bacillati</taxon>
        <taxon>Actinomycetota</taxon>
        <taxon>Actinomycetes</taxon>
        <taxon>Micromonosporales</taxon>
        <taxon>Micromonosporaceae</taxon>
        <taxon>Virgisporangium</taxon>
    </lineage>
</organism>
<comment type="caution">
    <text evidence="1">The sequence shown here is derived from an EMBL/GenBank/DDBJ whole genome shotgun (WGS) entry which is preliminary data.</text>
</comment>
<dbReference type="AlphaFoldDB" id="A0A8J3YYM9"/>
<dbReference type="SUPFAM" id="SSF142823">
    <property type="entry name" value="ComB-like"/>
    <property type="match status" value="1"/>
</dbReference>
<dbReference type="GO" id="GO:0000287">
    <property type="term" value="F:magnesium ion binding"/>
    <property type="evidence" value="ECO:0007669"/>
    <property type="project" value="InterPro"/>
</dbReference>
<evidence type="ECO:0008006" key="3">
    <source>
        <dbReference type="Google" id="ProtNLM"/>
    </source>
</evidence>
<gene>
    <name evidence="1" type="ORF">Val02_88840</name>
</gene>